<dbReference type="Pfam" id="PF10292">
    <property type="entry name" value="7TM_GPCR_Srab"/>
    <property type="match status" value="1"/>
</dbReference>
<reference evidence="7" key="1">
    <citation type="submission" date="2022-11" db="UniProtKB">
        <authorList>
            <consortium name="WormBaseParasite"/>
        </authorList>
    </citation>
    <scope>IDENTIFICATION</scope>
</reference>
<evidence type="ECO:0000256" key="1">
    <source>
        <dbReference type="ARBA" id="ARBA00004141"/>
    </source>
</evidence>
<evidence type="ECO:0000256" key="5">
    <source>
        <dbReference type="SAM" id="Phobius"/>
    </source>
</evidence>
<keyword evidence="4 5" id="KW-0472">Membrane</keyword>
<dbReference type="Proteomes" id="UP000887540">
    <property type="component" value="Unplaced"/>
</dbReference>
<name>A0A914EMV4_9BILA</name>
<evidence type="ECO:0000313" key="7">
    <source>
        <dbReference type="WBParaSite" id="ACRNAN_scaffold9609.g11823.t1"/>
    </source>
</evidence>
<evidence type="ECO:0000256" key="3">
    <source>
        <dbReference type="ARBA" id="ARBA00022989"/>
    </source>
</evidence>
<dbReference type="AlphaFoldDB" id="A0A914EMV4"/>
<evidence type="ECO:0000256" key="2">
    <source>
        <dbReference type="ARBA" id="ARBA00022692"/>
    </source>
</evidence>
<protein>
    <submittedName>
        <fullName evidence="7">Uncharacterized protein</fullName>
    </submittedName>
</protein>
<feature type="transmembrane region" description="Helical" evidence="5">
    <location>
        <begin position="45"/>
        <end position="64"/>
    </location>
</feature>
<keyword evidence="6" id="KW-1185">Reference proteome</keyword>
<proteinExistence type="predicted"/>
<evidence type="ECO:0000256" key="4">
    <source>
        <dbReference type="ARBA" id="ARBA00023136"/>
    </source>
</evidence>
<accession>A0A914EMV4</accession>
<evidence type="ECO:0000313" key="6">
    <source>
        <dbReference type="Proteomes" id="UP000887540"/>
    </source>
</evidence>
<dbReference type="InterPro" id="IPR019408">
    <property type="entry name" value="7TM_GPCR_serpentine_rcpt_Srab"/>
</dbReference>
<sequence>MQGTFFIVIQLVLLYGTCSLRPVSLAFVIERTVATIKSKGYEKKSYWWIVVILLVVIITENIRAMNAIHPLLLGIIIFNLISMGYSMISVPTGFLQKYITLIFYTVNRQFRNLL</sequence>
<keyword evidence="2 5" id="KW-0812">Transmembrane</keyword>
<dbReference type="WBParaSite" id="ACRNAN_scaffold9609.g11823.t1">
    <property type="protein sequence ID" value="ACRNAN_scaffold9609.g11823.t1"/>
    <property type="gene ID" value="ACRNAN_scaffold9609.g11823"/>
</dbReference>
<keyword evidence="3 5" id="KW-1133">Transmembrane helix</keyword>
<organism evidence="6 7">
    <name type="scientific">Acrobeloides nanus</name>
    <dbReference type="NCBI Taxonomy" id="290746"/>
    <lineage>
        <taxon>Eukaryota</taxon>
        <taxon>Metazoa</taxon>
        <taxon>Ecdysozoa</taxon>
        <taxon>Nematoda</taxon>
        <taxon>Chromadorea</taxon>
        <taxon>Rhabditida</taxon>
        <taxon>Tylenchina</taxon>
        <taxon>Cephalobomorpha</taxon>
        <taxon>Cephaloboidea</taxon>
        <taxon>Cephalobidae</taxon>
        <taxon>Acrobeloides</taxon>
    </lineage>
</organism>
<dbReference type="GO" id="GO:0016020">
    <property type="term" value="C:membrane"/>
    <property type="evidence" value="ECO:0007669"/>
    <property type="project" value="UniProtKB-SubCell"/>
</dbReference>
<comment type="subcellular location">
    <subcellularLocation>
        <location evidence="1">Membrane</location>
        <topology evidence="1">Multi-pass membrane protein</topology>
    </subcellularLocation>
</comment>
<feature type="transmembrane region" description="Helical" evidence="5">
    <location>
        <begin position="71"/>
        <end position="88"/>
    </location>
</feature>